<organism evidence="2 3">
    <name type="scientific">Candidatus Magasanikbacteria bacterium GW2011_GWC2_34_16</name>
    <dbReference type="NCBI Taxonomy" id="1619045"/>
    <lineage>
        <taxon>Bacteria</taxon>
        <taxon>Candidatus Magasanikiibacteriota</taxon>
    </lineage>
</organism>
<dbReference type="SUPFAM" id="SSF55608">
    <property type="entry name" value="Homing endonucleases"/>
    <property type="match status" value="1"/>
</dbReference>
<dbReference type="InterPro" id="IPR004860">
    <property type="entry name" value="LAGLIDADG_dom"/>
</dbReference>
<dbReference type="Gene3D" id="3.10.28.10">
    <property type="entry name" value="Homing endonucleases"/>
    <property type="match status" value="1"/>
</dbReference>
<evidence type="ECO:0000313" key="3">
    <source>
        <dbReference type="Proteomes" id="UP000034927"/>
    </source>
</evidence>
<proteinExistence type="predicted"/>
<protein>
    <submittedName>
        <fullName evidence="2">LAGLIDADG homing endonuclease</fullName>
    </submittedName>
</protein>
<keyword evidence="2" id="KW-0378">Hydrolase</keyword>
<dbReference type="Pfam" id="PF00961">
    <property type="entry name" value="LAGLIDADG_1"/>
    <property type="match status" value="1"/>
</dbReference>
<feature type="domain" description="Homing endonuclease LAGLIDADG" evidence="1">
    <location>
        <begin position="9"/>
        <end position="96"/>
    </location>
</feature>
<comment type="caution">
    <text evidence="2">The sequence shown here is derived from an EMBL/GenBank/DDBJ whole genome shotgun (WGS) entry which is preliminary data.</text>
</comment>
<dbReference type="EMBL" id="LBPO01000002">
    <property type="protein sequence ID" value="KKP59389.1"/>
    <property type="molecule type" value="Genomic_DNA"/>
</dbReference>
<accession>A0A0G0AR96</accession>
<dbReference type="GO" id="GO:0004519">
    <property type="term" value="F:endonuclease activity"/>
    <property type="evidence" value="ECO:0007669"/>
    <property type="project" value="UniProtKB-KW"/>
</dbReference>
<evidence type="ECO:0000259" key="1">
    <source>
        <dbReference type="Pfam" id="PF00961"/>
    </source>
</evidence>
<name>A0A0G0AR96_9BACT</name>
<dbReference type="Proteomes" id="UP000034927">
    <property type="component" value="Unassembled WGS sequence"/>
</dbReference>
<gene>
    <name evidence="2" type="ORF">UR53_C0002G0002</name>
</gene>
<keyword evidence="2" id="KW-0255">Endonuclease</keyword>
<sequence length="156" mass="18240">MLEEQRAYIAGFLDGDGCIMAQLVKRRGYVYGYQIRTSIVFYQKTRNERILDWLKSKLSAGYIRRRNDDMSEYTIVGMEAVAKILLRLLPHLRLKKELTKAMLKLIEAWPKNGRPSRSIYLKLCRQVDATARYNYSKKRTITTATVERFLANIKSP</sequence>
<reference evidence="2 3" key="1">
    <citation type="journal article" date="2015" name="Nature">
        <title>rRNA introns, odd ribosomes, and small enigmatic genomes across a large radiation of phyla.</title>
        <authorList>
            <person name="Brown C.T."/>
            <person name="Hug L.A."/>
            <person name="Thomas B.C."/>
            <person name="Sharon I."/>
            <person name="Castelle C.J."/>
            <person name="Singh A."/>
            <person name="Wilkins M.J."/>
            <person name="Williams K.H."/>
            <person name="Banfield J.F."/>
        </authorList>
    </citation>
    <scope>NUCLEOTIDE SEQUENCE [LARGE SCALE GENOMIC DNA]</scope>
</reference>
<evidence type="ECO:0000313" key="2">
    <source>
        <dbReference type="EMBL" id="KKP59389.1"/>
    </source>
</evidence>
<dbReference type="AlphaFoldDB" id="A0A0G0AR96"/>
<keyword evidence="2" id="KW-0540">Nuclease</keyword>
<dbReference type="InterPro" id="IPR027434">
    <property type="entry name" value="Homing_endonucl"/>
</dbReference>